<organism evidence="4">
    <name type="scientific">Xenorhabdus szentirmaii</name>
    <dbReference type="NCBI Taxonomy" id="290112"/>
    <lineage>
        <taxon>Bacteria</taxon>
        <taxon>Pseudomonadati</taxon>
        <taxon>Pseudomonadota</taxon>
        <taxon>Gammaproteobacteria</taxon>
        <taxon>Enterobacterales</taxon>
        <taxon>Morganellaceae</taxon>
        <taxon>Xenorhabdus</taxon>
    </lineage>
</organism>
<reference evidence="4" key="1">
    <citation type="submission" date="2020-09" db="EMBL/GenBank/DDBJ databases">
        <authorList>
            <person name="Palma L."/>
            <person name="Caballero P."/>
            <person name="Berry C."/>
            <person name="Del Valle E."/>
        </authorList>
    </citation>
    <scope>NUCLEOTIDE SEQUENCE</scope>
    <source>
        <strain evidence="4">M</strain>
    </source>
</reference>
<reference evidence="4" key="2">
    <citation type="journal article" date="2024" name="Toxins">
        <title>Genome Sequence Analysis of Native Xenorhabdus Strains Isolated from Entomopathogenic Nematodes in Argentina.</title>
        <authorList>
            <person name="Palma L."/>
            <person name="Frizzo L."/>
            <person name="Kaiser S."/>
            <person name="Berry C."/>
            <person name="Caballero P."/>
            <person name="Bode H.B."/>
            <person name="Del Valle E.E."/>
        </authorList>
    </citation>
    <scope>NUCLEOTIDE SEQUENCE</scope>
    <source>
        <strain evidence="4">M</strain>
    </source>
</reference>
<dbReference type="GO" id="GO:0032259">
    <property type="term" value="P:methylation"/>
    <property type="evidence" value="ECO:0007669"/>
    <property type="project" value="UniProtKB-KW"/>
</dbReference>
<accession>A0AAW3YZH8</accession>
<evidence type="ECO:0000256" key="2">
    <source>
        <dbReference type="ARBA" id="ARBA00022679"/>
    </source>
</evidence>
<dbReference type="GO" id="GO:0006231">
    <property type="term" value="P:dTMP biosynthetic process"/>
    <property type="evidence" value="ECO:0007669"/>
    <property type="project" value="TreeGrafter"/>
</dbReference>
<gene>
    <name evidence="4" type="ORF">ID854_18550</name>
</gene>
<dbReference type="GO" id="GO:0004799">
    <property type="term" value="F:thymidylate synthase activity"/>
    <property type="evidence" value="ECO:0007669"/>
    <property type="project" value="TreeGrafter"/>
</dbReference>
<dbReference type="Proteomes" id="UP001193920">
    <property type="component" value="Unassembled WGS sequence"/>
</dbReference>
<keyword evidence="1" id="KW-0489">Methyltransferase</keyword>
<dbReference type="PANTHER" id="PTHR11548:SF9">
    <property type="entry name" value="THYMIDYLATE SYNTHASE"/>
    <property type="match status" value="1"/>
</dbReference>
<dbReference type="GO" id="GO:0005829">
    <property type="term" value="C:cytosol"/>
    <property type="evidence" value="ECO:0007669"/>
    <property type="project" value="TreeGrafter"/>
</dbReference>
<comment type="caution">
    <text evidence="4">The sequence shown here is derived from an EMBL/GenBank/DDBJ whole genome shotgun (WGS) entry which is preliminary data.</text>
</comment>
<keyword evidence="2" id="KW-0808">Transferase</keyword>
<dbReference type="Gene3D" id="3.30.572.10">
    <property type="entry name" value="Thymidylate synthase/dCMP hydroxymethylase domain"/>
    <property type="match status" value="1"/>
</dbReference>
<dbReference type="InterPro" id="IPR023451">
    <property type="entry name" value="Thymidate_synth/dCMP_Mease_dom"/>
</dbReference>
<feature type="domain" description="Thymidylate synthase/dCMP hydroxymethylase" evidence="3">
    <location>
        <begin position="52"/>
        <end position="231"/>
    </location>
</feature>
<protein>
    <submittedName>
        <fullName evidence="4">Thymidylate synthase</fullName>
    </submittedName>
</protein>
<name>A0AAW3YZH8_9GAMM</name>
<dbReference type="AlphaFoldDB" id="A0AAW3YZH8"/>
<evidence type="ECO:0000259" key="3">
    <source>
        <dbReference type="Pfam" id="PF00303"/>
    </source>
</evidence>
<evidence type="ECO:0000256" key="1">
    <source>
        <dbReference type="ARBA" id="ARBA00022603"/>
    </source>
</evidence>
<dbReference type="Pfam" id="PF00303">
    <property type="entry name" value="Thymidylat_synt"/>
    <property type="match status" value="1"/>
</dbReference>
<sequence length="321" mass="37494">MSRFDTFDELYLSTLERVNHHYEFENSPRGYFEREIIGFSCKLTNPLSRYCFHPMRKQNIIFNYAEALWYLSGKNDLEFISRYAPSMAKYSADGKTLPGTGYGLKLLHFGESDLNQISRAVDIIKNDDVDSKRVFLQIFSADEDIYKTNIDVSCTLGLQLLLRAGKLHMVAYMRANDAYIGMLGDIFSFTFIQEFIASMLDCEVGQYTHNVGSIHIYQHNQKKVQSILDNRFETFETTYPPPVMPKSDFSVISKVLEYERKIHHSEFSLDDINQLPLDEYWIEILRLFKVNDYLKNEKSVPDRLIESILPFHRSFLLNKIS</sequence>
<dbReference type="InterPro" id="IPR036926">
    <property type="entry name" value="Thymidate_synth/dCMP_Mease_sf"/>
</dbReference>
<dbReference type="CDD" id="cd00351">
    <property type="entry name" value="TS_Pyrimidine_HMase"/>
    <property type="match status" value="1"/>
</dbReference>
<dbReference type="InterPro" id="IPR045097">
    <property type="entry name" value="Thymidate_synth/dCMP_Mease"/>
</dbReference>
<proteinExistence type="predicted"/>
<dbReference type="RefSeq" id="WP_323869622.1">
    <property type="nucleotide sequence ID" value="NZ_JACXBF010000486.1"/>
</dbReference>
<dbReference type="PANTHER" id="PTHR11548">
    <property type="entry name" value="THYMIDYLATE SYNTHASE 1"/>
    <property type="match status" value="1"/>
</dbReference>
<dbReference type="EMBL" id="JACXBF010000486">
    <property type="protein sequence ID" value="MBD2802384.1"/>
    <property type="molecule type" value="Genomic_DNA"/>
</dbReference>
<dbReference type="SUPFAM" id="SSF55831">
    <property type="entry name" value="Thymidylate synthase/dCMP hydroxymethylase"/>
    <property type="match status" value="1"/>
</dbReference>
<evidence type="ECO:0000313" key="4">
    <source>
        <dbReference type="EMBL" id="MBD2802384.1"/>
    </source>
</evidence>